<dbReference type="InterPro" id="IPR042099">
    <property type="entry name" value="ANL_N_sf"/>
</dbReference>
<evidence type="ECO:0000259" key="2">
    <source>
        <dbReference type="Pfam" id="PF13193"/>
    </source>
</evidence>
<gene>
    <name evidence="3" type="ORF">Vau01_031740</name>
</gene>
<evidence type="ECO:0000313" key="3">
    <source>
        <dbReference type="EMBL" id="GIJ55658.1"/>
    </source>
</evidence>
<evidence type="ECO:0000313" key="4">
    <source>
        <dbReference type="Proteomes" id="UP000612585"/>
    </source>
</evidence>
<evidence type="ECO:0000259" key="1">
    <source>
        <dbReference type="Pfam" id="PF00501"/>
    </source>
</evidence>
<dbReference type="Pfam" id="PF00501">
    <property type="entry name" value="AMP-binding"/>
    <property type="match status" value="1"/>
</dbReference>
<reference evidence="3" key="1">
    <citation type="submission" date="2021-01" db="EMBL/GenBank/DDBJ databases">
        <title>Whole genome shotgun sequence of Virgisporangium aurantiacum NBRC 16421.</title>
        <authorList>
            <person name="Komaki H."/>
            <person name="Tamura T."/>
        </authorList>
    </citation>
    <scope>NUCLEOTIDE SEQUENCE</scope>
    <source>
        <strain evidence="3">NBRC 16421</strain>
    </source>
</reference>
<dbReference type="Proteomes" id="UP000612585">
    <property type="component" value="Unassembled WGS sequence"/>
</dbReference>
<dbReference type="PANTHER" id="PTHR43201">
    <property type="entry name" value="ACYL-COA SYNTHETASE"/>
    <property type="match status" value="1"/>
</dbReference>
<dbReference type="InterPro" id="IPR025110">
    <property type="entry name" value="AMP-bd_C"/>
</dbReference>
<dbReference type="RefSeq" id="WP_203992787.1">
    <property type="nucleotide sequence ID" value="NZ_BOPG01000021.1"/>
</dbReference>
<dbReference type="GO" id="GO:0031956">
    <property type="term" value="F:medium-chain fatty acid-CoA ligase activity"/>
    <property type="evidence" value="ECO:0007669"/>
    <property type="project" value="TreeGrafter"/>
</dbReference>
<dbReference type="InterPro" id="IPR045851">
    <property type="entry name" value="AMP-bd_C_sf"/>
</dbReference>
<dbReference type="Pfam" id="PF13193">
    <property type="entry name" value="AMP-binding_C"/>
    <property type="match status" value="1"/>
</dbReference>
<keyword evidence="3" id="KW-0436">Ligase</keyword>
<dbReference type="SUPFAM" id="SSF56801">
    <property type="entry name" value="Acetyl-CoA synthetase-like"/>
    <property type="match status" value="1"/>
</dbReference>
<dbReference type="InterPro" id="IPR020845">
    <property type="entry name" value="AMP-binding_CS"/>
</dbReference>
<dbReference type="Gene3D" id="3.40.50.12780">
    <property type="entry name" value="N-terminal domain of ligase-like"/>
    <property type="match status" value="1"/>
</dbReference>
<dbReference type="InterPro" id="IPR000873">
    <property type="entry name" value="AMP-dep_synth/lig_dom"/>
</dbReference>
<comment type="caution">
    <text evidence="3">The sequence shown here is derived from an EMBL/GenBank/DDBJ whole genome shotgun (WGS) entry which is preliminary data.</text>
</comment>
<dbReference type="AlphaFoldDB" id="A0A8J3Z620"/>
<keyword evidence="4" id="KW-1185">Reference proteome</keyword>
<dbReference type="PANTHER" id="PTHR43201:SF32">
    <property type="entry name" value="2-SUCCINYLBENZOATE--COA LIGASE, CHLOROPLASTIC_PEROXISOMAL"/>
    <property type="match status" value="1"/>
</dbReference>
<name>A0A8J3Z620_9ACTN</name>
<accession>A0A8J3Z620</accession>
<proteinExistence type="predicted"/>
<feature type="domain" description="AMP-binding enzyme C-terminal" evidence="2">
    <location>
        <begin position="401"/>
        <end position="474"/>
    </location>
</feature>
<organism evidence="3 4">
    <name type="scientific">Virgisporangium aurantiacum</name>
    <dbReference type="NCBI Taxonomy" id="175570"/>
    <lineage>
        <taxon>Bacteria</taxon>
        <taxon>Bacillati</taxon>
        <taxon>Actinomycetota</taxon>
        <taxon>Actinomycetes</taxon>
        <taxon>Micromonosporales</taxon>
        <taxon>Micromonosporaceae</taxon>
        <taxon>Virgisporangium</taxon>
    </lineage>
</organism>
<sequence length="489" mass="52460">MTPGLMLSRIAARIPHRTAVRHGSVTRTYADLFDHAARFAGLLAARGVRPGDRVALMFDNRVEALECYLGCLLGGFTAVHVNDRLRPPEVAAVLDDARVSLFVGSTGDPDLLVDNGFADLLARHAPLPAVDVGGDRPAIIGYTSGTTGTPKGVVMTHANLARIIRHMPVHYGLRVGSRCAFTGTFSFVAGIWGVMLPHLFLGGELSFLAGLPADEWIDRMVAERSQFTYVPSPLAPAFTAEVRRRPEVLRTLTGVLHSASAMRPEVMADLVDAVGDRFVETWGMTETGAPVTATVPGDWGPDCAADDVYASTGRPVHIATVRVVSPAGEDLPAGETGELLVNSETLFAGYHDRPQETADVLRDGWLHTGDVGRVDAAGYVYITDRLKDMVVTGGMNVYPAEVERALAAMPGVADVAVFGAPSERWGETVVAAIVAAPGAEITVEAVANWARERIASYKKPTDVMLVDQLPRNAALKVRKPVLREAYRNR</sequence>
<dbReference type="EMBL" id="BOPG01000021">
    <property type="protein sequence ID" value="GIJ55658.1"/>
    <property type="molecule type" value="Genomic_DNA"/>
</dbReference>
<protein>
    <submittedName>
        <fullName evidence="3">Long-chain-fatty-acid--CoA ligase</fullName>
    </submittedName>
</protein>
<dbReference type="PROSITE" id="PS00455">
    <property type="entry name" value="AMP_BINDING"/>
    <property type="match status" value="1"/>
</dbReference>
<dbReference type="GO" id="GO:0006631">
    <property type="term" value="P:fatty acid metabolic process"/>
    <property type="evidence" value="ECO:0007669"/>
    <property type="project" value="TreeGrafter"/>
</dbReference>
<feature type="domain" description="AMP-dependent synthetase/ligase" evidence="1">
    <location>
        <begin position="9"/>
        <end position="351"/>
    </location>
</feature>
<dbReference type="Gene3D" id="3.30.300.30">
    <property type="match status" value="1"/>
</dbReference>